<comment type="caution">
    <text evidence="1">The sequence shown here is derived from an EMBL/GenBank/DDBJ whole genome shotgun (WGS) entry which is preliminary data.</text>
</comment>
<reference evidence="1" key="1">
    <citation type="journal article" date="2014" name="Front. Microbiol.">
        <title>High frequency of phylogenetically diverse reductive dehalogenase-homologous genes in deep subseafloor sedimentary metagenomes.</title>
        <authorList>
            <person name="Kawai M."/>
            <person name="Futagami T."/>
            <person name="Toyoda A."/>
            <person name="Takaki Y."/>
            <person name="Nishi S."/>
            <person name="Hori S."/>
            <person name="Arai W."/>
            <person name="Tsubouchi T."/>
            <person name="Morono Y."/>
            <person name="Uchiyama I."/>
            <person name="Ito T."/>
            <person name="Fujiyama A."/>
            <person name="Inagaki F."/>
            <person name="Takami H."/>
        </authorList>
    </citation>
    <scope>NUCLEOTIDE SEQUENCE</scope>
    <source>
        <strain evidence="1">Expedition CK06-06</strain>
    </source>
</reference>
<protein>
    <submittedName>
        <fullName evidence="1">Uncharacterized protein</fullName>
    </submittedName>
</protein>
<dbReference type="AlphaFoldDB" id="X0UI87"/>
<sequence>DIQSTPTDTTTTTSGQAIEDVFGENSEFMDIVEEREKSFLSKYCSRCEKWFSFWEKNCPECGNEFE</sequence>
<dbReference type="EMBL" id="BARS01013744">
    <property type="protein sequence ID" value="GAF98991.1"/>
    <property type="molecule type" value="Genomic_DNA"/>
</dbReference>
<name>X0UI87_9ZZZZ</name>
<accession>X0UI87</accession>
<gene>
    <name evidence="1" type="ORF">S01H1_23660</name>
</gene>
<proteinExistence type="predicted"/>
<evidence type="ECO:0000313" key="1">
    <source>
        <dbReference type="EMBL" id="GAF98991.1"/>
    </source>
</evidence>
<feature type="non-terminal residue" evidence="1">
    <location>
        <position position="1"/>
    </location>
</feature>
<organism evidence="1">
    <name type="scientific">marine sediment metagenome</name>
    <dbReference type="NCBI Taxonomy" id="412755"/>
    <lineage>
        <taxon>unclassified sequences</taxon>
        <taxon>metagenomes</taxon>
        <taxon>ecological metagenomes</taxon>
    </lineage>
</organism>